<proteinExistence type="predicted"/>
<name>A0A6N9VC03_STRMI</name>
<comment type="caution">
    <text evidence="1">The sequence shown here is derived from an EMBL/GenBank/DDBJ whole genome shotgun (WGS) entry which is preliminary data.</text>
</comment>
<dbReference type="Proteomes" id="UP000471648">
    <property type="component" value="Unassembled WGS sequence"/>
</dbReference>
<dbReference type="AlphaFoldDB" id="A0A6N9VC03"/>
<sequence>MNDTSAHETFTLEGIEFDLEIAYRDVTGVEWQWSGERTPDGLPLMWECSHKSLSHSTITFPDLYWKHGPLIPVRELSGADFRAAIDPNYAATVAAGYVEAHIAAAVAPALNASHLPPSPLGQTGFRRFLSSISGRTPAP</sequence>
<gene>
    <name evidence="1" type="ORF">G3I39_24780</name>
</gene>
<dbReference type="NCBIfam" id="NF038082">
    <property type="entry name" value="phiSA1p31"/>
    <property type="match status" value="1"/>
</dbReference>
<dbReference type="RefSeq" id="WP_164358134.1">
    <property type="nucleotide sequence ID" value="NZ_JAAGME010001046.1"/>
</dbReference>
<accession>A0A6N9VC03</accession>
<evidence type="ECO:0000313" key="2">
    <source>
        <dbReference type="Proteomes" id="UP000471648"/>
    </source>
</evidence>
<reference evidence="1 2" key="1">
    <citation type="submission" date="2020-01" db="EMBL/GenBank/DDBJ databases">
        <title>Insect and environment-associated Actinomycetes.</title>
        <authorList>
            <person name="Currrie C."/>
            <person name="Chevrette M."/>
            <person name="Carlson C."/>
            <person name="Stubbendieck R."/>
            <person name="Wendt-Pienkowski E."/>
        </authorList>
    </citation>
    <scope>NUCLEOTIDE SEQUENCE [LARGE SCALE GENOMIC DNA]</scope>
    <source>
        <strain evidence="1 2">SID14438</strain>
    </source>
</reference>
<protein>
    <submittedName>
        <fullName evidence="1">Uncharacterized protein</fullName>
    </submittedName>
</protein>
<evidence type="ECO:0000313" key="1">
    <source>
        <dbReference type="EMBL" id="NEB70243.1"/>
    </source>
</evidence>
<organism evidence="1 2">
    <name type="scientific">Streptomyces microflavus</name>
    <name type="common">Streptomyces lipmanii</name>
    <dbReference type="NCBI Taxonomy" id="1919"/>
    <lineage>
        <taxon>Bacteria</taxon>
        <taxon>Bacillati</taxon>
        <taxon>Actinomycetota</taxon>
        <taxon>Actinomycetes</taxon>
        <taxon>Kitasatosporales</taxon>
        <taxon>Streptomycetaceae</taxon>
        <taxon>Streptomyces</taxon>
    </lineage>
</organism>
<dbReference type="EMBL" id="JAAGME010001046">
    <property type="protein sequence ID" value="NEB70243.1"/>
    <property type="molecule type" value="Genomic_DNA"/>
</dbReference>